<organism evidence="2 3">
    <name type="scientific">Candidatus Limadaptatus stercorigallinarum</name>
    <dbReference type="NCBI Taxonomy" id="2840845"/>
    <lineage>
        <taxon>Bacteria</taxon>
        <taxon>Bacillati</taxon>
        <taxon>Bacillota</taxon>
        <taxon>Clostridia</taxon>
        <taxon>Eubacteriales</taxon>
        <taxon>Candidatus Limadaptatus</taxon>
    </lineage>
</organism>
<reference evidence="2" key="2">
    <citation type="journal article" date="2021" name="PeerJ">
        <title>Extensive microbial diversity within the chicken gut microbiome revealed by metagenomics and culture.</title>
        <authorList>
            <person name="Gilroy R."/>
            <person name="Ravi A."/>
            <person name="Getino M."/>
            <person name="Pursley I."/>
            <person name="Horton D.L."/>
            <person name="Alikhan N.F."/>
            <person name="Baker D."/>
            <person name="Gharbi K."/>
            <person name="Hall N."/>
            <person name="Watson M."/>
            <person name="Adriaenssens E.M."/>
            <person name="Foster-Nyarko E."/>
            <person name="Jarju S."/>
            <person name="Secka A."/>
            <person name="Antonio M."/>
            <person name="Oren A."/>
            <person name="Chaudhuri R.R."/>
            <person name="La Ragione R."/>
            <person name="Hildebrand F."/>
            <person name="Pallen M.J."/>
        </authorList>
    </citation>
    <scope>NUCLEOTIDE SEQUENCE</scope>
    <source>
        <strain evidence="2">1063</strain>
    </source>
</reference>
<evidence type="ECO:0000313" key="2">
    <source>
        <dbReference type="EMBL" id="HIU21329.1"/>
    </source>
</evidence>
<dbReference type="EMBL" id="DVMN01000064">
    <property type="protein sequence ID" value="HIU21329.1"/>
    <property type="molecule type" value="Genomic_DNA"/>
</dbReference>
<evidence type="ECO:0000256" key="1">
    <source>
        <dbReference type="SAM" id="MobiDB-lite"/>
    </source>
</evidence>
<proteinExistence type="predicted"/>
<dbReference type="AlphaFoldDB" id="A0A9D1HS66"/>
<feature type="compositionally biased region" description="Acidic residues" evidence="1">
    <location>
        <begin position="171"/>
        <end position="180"/>
    </location>
</feature>
<feature type="region of interest" description="Disordered" evidence="1">
    <location>
        <begin position="149"/>
        <end position="180"/>
    </location>
</feature>
<sequence length="207" mass="23742">MKTKEEMLRMLAVLTDEDRPYPERLEAYEYLLEDCDEIVDDMLEKFYVSEGETGKMLIEILAGYKGNPAIYMGLVSYLYKGEDVALFARLLGSYGDERAIDLLKGFAEEYELNYNEYMEVRNAVEQLGGYFDDDKDYSDDPFYRYLKGLDEPETDSRRSPFENIFAPAEGADAEDGEDDGCGCDDDCDCEDDECDDDGCDCHHHRHG</sequence>
<comment type="caution">
    <text evidence="2">The sequence shown here is derived from an EMBL/GenBank/DDBJ whole genome shotgun (WGS) entry which is preliminary data.</text>
</comment>
<evidence type="ECO:0000313" key="3">
    <source>
        <dbReference type="Proteomes" id="UP000824088"/>
    </source>
</evidence>
<protein>
    <submittedName>
        <fullName evidence="2">Uncharacterized protein</fullName>
    </submittedName>
</protein>
<gene>
    <name evidence="2" type="ORF">IAD51_03720</name>
</gene>
<reference evidence="2" key="1">
    <citation type="submission" date="2020-10" db="EMBL/GenBank/DDBJ databases">
        <authorList>
            <person name="Gilroy R."/>
        </authorList>
    </citation>
    <scope>NUCLEOTIDE SEQUENCE</scope>
    <source>
        <strain evidence="2">1063</strain>
    </source>
</reference>
<feature type="compositionally biased region" description="Basic and acidic residues" evidence="1">
    <location>
        <begin position="149"/>
        <end position="160"/>
    </location>
</feature>
<accession>A0A9D1HS66</accession>
<name>A0A9D1HS66_9FIRM</name>
<dbReference type="Proteomes" id="UP000824088">
    <property type="component" value="Unassembled WGS sequence"/>
</dbReference>